<comment type="caution">
    <text evidence="3">The sequence shown here is derived from an EMBL/GenBank/DDBJ whole genome shotgun (WGS) entry which is preliminary data.</text>
</comment>
<accession>A0A919LFZ9</accession>
<keyword evidence="4" id="KW-1185">Reference proteome</keyword>
<dbReference type="Pfam" id="PF14062">
    <property type="entry name" value="DUF4253"/>
    <property type="match status" value="1"/>
</dbReference>
<evidence type="ECO:0000313" key="4">
    <source>
        <dbReference type="Proteomes" id="UP000600026"/>
    </source>
</evidence>
<feature type="region of interest" description="Disordered" evidence="1">
    <location>
        <begin position="1"/>
        <end position="33"/>
    </location>
</feature>
<evidence type="ECO:0000259" key="2">
    <source>
        <dbReference type="Pfam" id="PF14062"/>
    </source>
</evidence>
<organism evidence="3 4">
    <name type="scientific">Streptomyces xanthophaeus</name>
    <dbReference type="NCBI Taxonomy" id="67385"/>
    <lineage>
        <taxon>Bacteria</taxon>
        <taxon>Bacillati</taxon>
        <taxon>Actinomycetota</taxon>
        <taxon>Actinomycetes</taxon>
        <taxon>Kitasatosporales</taxon>
        <taxon>Streptomycetaceae</taxon>
        <taxon>Streptomyces</taxon>
    </lineage>
</organism>
<dbReference type="Proteomes" id="UP000600026">
    <property type="component" value="Unassembled WGS sequence"/>
</dbReference>
<feature type="region of interest" description="Disordered" evidence="1">
    <location>
        <begin position="156"/>
        <end position="176"/>
    </location>
</feature>
<feature type="domain" description="DUF4253" evidence="2">
    <location>
        <begin position="194"/>
        <end position="303"/>
    </location>
</feature>
<dbReference type="InterPro" id="IPR025349">
    <property type="entry name" value="DUF4253"/>
</dbReference>
<reference evidence="3" key="1">
    <citation type="submission" date="2020-09" db="EMBL/GenBank/DDBJ databases">
        <title>Whole genome shotgun sequence of Streptomyces xanthophaeus NBRC 12829.</title>
        <authorList>
            <person name="Komaki H."/>
            <person name="Tamura T."/>
        </authorList>
    </citation>
    <scope>NUCLEOTIDE SEQUENCE</scope>
    <source>
        <strain evidence="3">NBRC 12829</strain>
    </source>
</reference>
<name>A0A919LFZ9_9ACTN</name>
<proteinExistence type="predicted"/>
<sequence>MNGLVNGPVSGGGYGRSMPTEPKPHHPLSVLADDPRGRSLGLELPPGALVPAPGRGRGRRAPLLWISDEPVGPGVLAAHRELPALAAAGLQAVLLQDRSGVEGWWEGELTPERMSDPDDHHVEPVLREFWQAVVPDAEEGEEGEELIAPFGRDWPGLAAAGTPGQDPQEAQDPEGEAARLADELILTGVLGSPRLALVPAGRGADVLTAMGWCGPLNHENDVALVSAVLRSWEERFGARVVALGFDELHVSVAAPPRTTAGALPVAAEHFAFCPDNVWQGSGSLRAYADEALVDAAHWAFWWD</sequence>
<evidence type="ECO:0000256" key="1">
    <source>
        <dbReference type="SAM" id="MobiDB-lite"/>
    </source>
</evidence>
<dbReference type="EMBL" id="BNEE01000006">
    <property type="protein sequence ID" value="GHI89556.1"/>
    <property type="molecule type" value="Genomic_DNA"/>
</dbReference>
<gene>
    <name evidence="3" type="ORF">Sxan_69200</name>
</gene>
<dbReference type="AlphaFoldDB" id="A0A919LFZ9"/>
<evidence type="ECO:0000313" key="3">
    <source>
        <dbReference type="EMBL" id="GHI89556.1"/>
    </source>
</evidence>
<protein>
    <recommendedName>
        <fullName evidence="2">DUF4253 domain-containing protein</fullName>
    </recommendedName>
</protein>